<protein>
    <submittedName>
        <fullName evidence="1">Uncharacterized protein</fullName>
    </submittedName>
</protein>
<name>A0A919SG36_9ACTN</name>
<accession>A0A919SG36</accession>
<dbReference type="AlphaFoldDB" id="A0A919SG36"/>
<dbReference type="EMBL" id="BOQL01000034">
    <property type="protein sequence ID" value="GIM71039.1"/>
    <property type="molecule type" value="Genomic_DNA"/>
</dbReference>
<comment type="caution">
    <text evidence="1">The sequence shown here is derived from an EMBL/GenBank/DDBJ whole genome shotgun (WGS) entry which is preliminary data.</text>
</comment>
<dbReference type="RefSeq" id="WP_212990382.1">
    <property type="nucleotide sequence ID" value="NZ_BAABEA010000026.1"/>
</dbReference>
<reference evidence="1" key="1">
    <citation type="submission" date="2021-03" db="EMBL/GenBank/DDBJ databases">
        <title>Whole genome shotgun sequence of Actinoplanes auranticolor NBRC 12245.</title>
        <authorList>
            <person name="Komaki H."/>
            <person name="Tamura T."/>
        </authorList>
    </citation>
    <scope>NUCLEOTIDE SEQUENCE</scope>
    <source>
        <strain evidence="1">NBRC 12245</strain>
    </source>
</reference>
<keyword evidence="2" id="KW-1185">Reference proteome</keyword>
<proteinExistence type="predicted"/>
<organism evidence="1 2">
    <name type="scientific">Actinoplanes auranticolor</name>
    <dbReference type="NCBI Taxonomy" id="47988"/>
    <lineage>
        <taxon>Bacteria</taxon>
        <taxon>Bacillati</taxon>
        <taxon>Actinomycetota</taxon>
        <taxon>Actinomycetes</taxon>
        <taxon>Micromonosporales</taxon>
        <taxon>Micromonosporaceae</taxon>
        <taxon>Actinoplanes</taxon>
    </lineage>
</organism>
<evidence type="ECO:0000313" key="2">
    <source>
        <dbReference type="Proteomes" id="UP000681340"/>
    </source>
</evidence>
<sequence>MPHMLSPDAARFEIRDGVPVLALAVDVPADAAAGEWSLMNRVTLVVVDGPGDEGFLLPRMTAEGDTAPEGWDAAVDRAGGSQVILGADGGAPAVFARSIG</sequence>
<dbReference type="Proteomes" id="UP000681340">
    <property type="component" value="Unassembled WGS sequence"/>
</dbReference>
<gene>
    <name evidence="1" type="ORF">Aau02nite_43870</name>
</gene>
<evidence type="ECO:0000313" key="1">
    <source>
        <dbReference type="EMBL" id="GIM71039.1"/>
    </source>
</evidence>